<dbReference type="InterPro" id="IPR041726">
    <property type="entry name" value="ACAD10_11_N"/>
</dbReference>
<organism evidence="2 3">
    <name type="scientific">Kitasatospora misakiensis</name>
    <dbReference type="NCBI Taxonomy" id="67330"/>
    <lineage>
        <taxon>Bacteria</taxon>
        <taxon>Bacillati</taxon>
        <taxon>Actinomycetota</taxon>
        <taxon>Actinomycetes</taxon>
        <taxon>Kitasatosporales</taxon>
        <taxon>Streptomycetaceae</taxon>
        <taxon>Kitasatospora</taxon>
    </lineage>
</organism>
<accession>A0ABW0WTX0</accession>
<dbReference type="Gene3D" id="3.30.200.20">
    <property type="entry name" value="Phosphorylase Kinase, domain 1"/>
    <property type="match status" value="1"/>
</dbReference>
<dbReference type="Gene3D" id="3.90.1200.10">
    <property type="match status" value="1"/>
</dbReference>
<name>A0ABW0WTX0_9ACTN</name>
<dbReference type="InterPro" id="IPR002575">
    <property type="entry name" value="Aminoglycoside_PTrfase"/>
</dbReference>
<dbReference type="Proteomes" id="UP001595975">
    <property type="component" value="Unassembled WGS sequence"/>
</dbReference>
<dbReference type="EMBL" id="JBHSOF010000001">
    <property type="protein sequence ID" value="MFC5661500.1"/>
    <property type="molecule type" value="Genomic_DNA"/>
</dbReference>
<keyword evidence="3" id="KW-1185">Reference proteome</keyword>
<dbReference type="InterPro" id="IPR011009">
    <property type="entry name" value="Kinase-like_dom_sf"/>
</dbReference>
<reference evidence="3" key="1">
    <citation type="journal article" date="2019" name="Int. J. Syst. Evol. Microbiol.">
        <title>The Global Catalogue of Microorganisms (GCM) 10K type strain sequencing project: providing services to taxonomists for standard genome sequencing and annotation.</title>
        <authorList>
            <consortium name="The Broad Institute Genomics Platform"/>
            <consortium name="The Broad Institute Genome Sequencing Center for Infectious Disease"/>
            <person name="Wu L."/>
            <person name="Ma J."/>
        </authorList>
    </citation>
    <scope>NUCLEOTIDE SEQUENCE [LARGE SCALE GENOMIC DNA]</scope>
    <source>
        <strain evidence="3">CGMCC 4.1437</strain>
    </source>
</reference>
<gene>
    <name evidence="2" type="ORF">ACFP3U_00735</name>
</gene>
<comment type="caution">
    <text evidence="2">The sequence shown here is derived from an EMBL/GenBank/DDBJ whole genome shotgun (WGS) entry which is preliminary data.</text>
</comment>
<dbReference type="PANTHER" id="PTHR47829">
    <property type="entry name" value="HYDROLASE, PUTATIVE (AFU_ORTHOLOGUE AFUA_1G12880)-RELATED"/>
    <property type="match status" value="1"/>
</dbReference>
<sequence length="363" mass="39191">MPESTPEHAPEHTLGASAVAPPGLDLERLRARLERALPGTVAGPLRAELIEGGRSNLSYRLTDGVTDWVLRRPPLGHVLATAHDMGREYRVMTALRDTGVPVPGTVHLDPGTEVLGAPWYLMAYVPGVVHRDAAAFAALGERRVRAIGEALVDTLAALHRVDPAAVGLADFGRPDGYLDRQLRRWSAQLDASRSRELPGIDRLHELLVARRPASPAPALVHGDYRLDNVLLQERGERERDGRDVIAAVLDWEMSTLGDPLTDVGLLVMYTELAGVGGGLIPSAATAAGFPRSAELVDRYAESTGRDAAELDWYVAFASYKLAVVAEGIHYRFRQGRTLGSGFERAGAMAPVLIEHGLTTLKGH</sequence>
<dbReference type="PANTHER" id="PTHR47829:SF1">
    <property type="entry name" value="HAD FAMILY PHOSPHATASE"/>
    <property type="match status" value="1"/>
</dbReference>
<feature type="domain" description="Aminoglycoside phosphotransferase" evidence="1">
    <location>
        <begin position="48"/>
        <end position="270"/>
    </location>
</feature>
<evidence type="ECO:0000259" key="1">
    <source>
        <dbReference type="Pfam" id="PF01636"/>
    </source>
</evidence>
<dbReference type="Pfam" id="PF01636">
    <property type="entry name" value="APH"/>
    <property type="match status" value="1"/>
</dbReference>
<dbReference type="CDD" id="cd05154">
    <property type="entry name" value="ACAD10_11_N-like"/>
    <property type="match status" value="1"/>
</dbReference>
<dbReference type="SUPFAM" id="SSF56112">
    <property type="entry name" value="Protein kinase-like (PK-like)"/>
    <property type="match status" value="1"/>
</dbReference>
<evidence type="ECO:0000313" key="2">
    <source>
        <dbReference type="EMBL" id="MFC5661500.1"/>
    </source>
</evidence>
<protein>
    <submittedName>
        <fullName evidence="2">Phosphotransferase family protein</fullName>
    </submittedName>
</protein>
<proteinExistence type="predicted"/>
<dbReference type="RefSeq" id="WP_380223060.1">
    <property type="nucleotide sequence ID" value="NZ_JBHSOF010000001.1"/>
</dbReference>
<evidence type="ECO:0000313" key="3">
    <source>
        <dbReference type="Proteomes" id="UP001595975"/>
    </source>
</evidence>
<dbReference type="InterPro" id="IPR052898">
    <property type="entry name" value="ACAD10-like"/>
</dbReference>